<dbReference type="OrthoDB" id="7873011at2759"/>
<feature type="region of interest" description="Disordered" evidence="1">
    <location>
        <begin position="292"/>
        <end position="313"/>
    </location>
</feature>
<gene>
    <name evidence="2" type="primary">Dvir\GJ18298</name>
    <name evidence="2" type="ORF">Dvir_GJ18298</name>
</gene>
<reference evidence="2 3" key="1">
    <citation type="journal article" date="2007" name="Nature">
        <title>Evolution of genes and genomes on the Drosophila phylogeny.</title>
        <authorList>
            <consortium name="Drosophila 12 Genomes Consortium"/>
            <person name="Clark A.G."/>
            <person name="Eisen M.B."/>
            <person name="Smith D.R."/>
            <person name="Bergman C.M."/>
            <person name="Oliver B."/>
            <person name="Markow T.A."/>
            <person name="Kaufman T.C."/>
            <person name="Kellis M."/>
            <person name="Gelbart W."/>
            <person name="Iyer V.N."/>
            <person name="Pollard D.A."/>
            <person name="Sackton T.B."/>
            <person name="Larracuente A.M."/>
            <person name="Singh N.D."/>
            <person name="Abad J.P."/>
            <person name="Abt D.N."/>
            <person name="Adryan B."/>
            <person name="Aguade M."/>
            <person name="Akashi H."/>
            <person name="Anderson W.W."/>
            <person name="Aquadro C.F."/>
            <person name="Ardell D.H."/>
            <person name="Arguello R."/>
            <person name="Artieri C.G."/>
            <person name="Barbash D.A."/>
            <person name="Barker D."/>
            <person name="Barsanti P."/>
            <person name="Batterham P."/>
            <person name="Batzoglou S."/>
            <person name="Begun D."/>
            <person name="Bhutkar A."/>
            <person name="Blanco E."/>
            <person name="Bosak S.A."/>
            <person name="Bradley R.K."/>
            <person name="Brand A.D."/>
            <person name="Brent M.R."/>
            <person name="Brooks A.N."/>
            <person name="Brown R.H."/>
            <person name="Butlin R.K."/>
            <person name="Caggese C."/>
            <person name="Calvi B.R."/>
            <person name="Bernardo de Carvalho A."/>
            <person name="Caspi A."/>
            <person name="Castrezana S."/>
            <person name="Celniker S.E."/>
            <person name="Chang J.L."/>
            <person name="Chapple C."/>
            <person name="Chatterji S."/>
            <person name="Chinwalla A."/>
            <person name="Civetta A."/>
            <person name="Clifton S.W."/>
            <person name="Comeron J.M."/>
            <person name="Costello J.C."/>
            <person name="Coyne J.A."/>
            <person name="Daub J."/>
            <person name="David R.G."/>
            <person name="Delcher A.L."/>
            <person name="Delehaunty K."/>
            <person name="Do C.B."/>
            <person name="Ebling H."/>
            <person name="Edwards K."/>
            <person name="Eickbush T."/>
            <person name="Evans J.D."/>
            <person name="Filipski A."/>
            <person name="Findeiss S."/>
            <person name="Freyhult E."/>
            <person name="Fulton L."/>
            <person name="Fulton R."/>
            <person name="Garcia A.C."/>
            <person name="Gardiner A."/>
            <person name="Garfield D.A."/>
            <person name="Garvin B.E."/>
            <person name="Gibson G."/>
            <person name="Gilbert D."/>
            <person name="Gnerre S."/>
            <person name="Godfrey J."/>
            <person name="Good R."/>
            <person name="Gotea V."/>
            <person name="Gravely B."/>
            <person name="Greenberg A.J."/>
            <person name="Griffiths-Jones S."/>
            <person name="Gross S."/>
            <person name="Guigo R."/>
            <person name="Gustafson E.A."/>
            <person name="Haerty W."/>
            <person name="Hahn M.W."/>
            <person name="Halligan D.L."/>
            <person name="Halpern A.L."/>
            <person name="Halter G.M."/>
            <person name="Han M.V."/>
            <person name="Heger A."/>
            <person name="Hillier L."/>
            <person name="Hinrichs A.S."/>
            <person name="Holmes I."/>
            <person name="Hoskins R.A."/>
            <person name="Hubisz M.J."/>
            <person name="Hultmark D."/>
            <person name="Huntley M.A."/>
            <person name="Jaffe D.B."/>
            <person name="Jagadeeshan S."/>
            <person name="Jeck W.R."/>
            <person name="Johnson J."/>
            <person name="Jones C.D."/>
            <person name="Jordan W.C."/>
            <person name="Karpen G.H."/>
            <person name="Kataoka E."/>
            <person name="Keightley P.D."/>
            <person name="Kheradpour P."/>
            <person name="Kirkness E.F."/>
            <person name="Koerich L.B."/>
            <person name="Kristiansen K."/>
            <person name="Kudrna D."/>
            <person name="Kulathinal R.J."/>
            <person name="Kumar S."/>
            <person name="Kwok R."/>
            <person name="Lander E."/>
            <person name="Langley C.H."/>
            <person name="Lapoint R."/>
            <person name="Lazzaro B.P."/>
            <person name="Lee S.J."/>
            <person name="Levesque L."/>
            <person name="Li R."/>
            <person name="Lin C.F."/>
            <person name="Lin M.F."/>
            <person name="Lindblad-Toh K."/>
            <person name="Llopart A."/>
            <person name="Long M."/>
            <person name="Low L."/>
            <person name="Lozovsky E."/>
            <person name="Lu J."/>
            <person name="Luo M."/>
            <person name="Machado C.A."/>
            <person name="Makalowski W."/>
            <person name="Marzo M."/>
            <person name="Matsuda M."/>
            <person name="Matzkin L."/>
            <person name="McAllister B."/>
            <person name="McBride C.S."/>
            <person name="McKernan B."/>
            <person name="McKernan K."/>
            <person name="Mendez-Lago M."/>
            <person name="Minx P."/>
            <person name="Mollenhauer M.U."/>
            <person name="Montooth K."/>
            <person name="Mount S.M."/>
            <person name="Mu X."/>
            <person name="Myers E."/>
            <person name="Negre B."/>
            <person name="Newfeld S."/>
            <person name="Nielsen R."/>
            <person name="Noor M.A."/>
            <person name="O'Grady P."/>
            <person name="Pachter L."/>
            <person name="Papaceit M."/>
            <person name="Parisi M.J."/>
            <person name="Parisi M."/>
            <person name="Parts L."/>
            <person name="Pedersen J.S."/>
            <person name="Pesole G."/>
            <person name="Phillippy A.M."/>
            <person name="Ponting C.P."/>
            <person name="Pop M."/>
            <person name="Porcelli D."/>
            <person name="Powell J.R."/>
            <person name="Prohaska S."/>
            <person name="Pruitt K."/>
            <person name="Puig M."/>
            <person name="Quesneville H."/>
            <person name="Ram K.R."/>
            <person name="Rand D."/>
            <person name="Rasmussen M.D."/>
            <person name="Reed L.K."/>
            <person name="Reenan R."/>
            <person name="Reily A."/>
            <person name="Remington K.A."/>
            <person name="Rieger T.T."/>
            <person name="Ritchie M.G."/>
            <person name="Robin C."/>
            <person name="Rogers Y.H."/>
            <person name="Rohde C."/>
            <person name="Rozas J."/>
            <person name="Rubenfield M.J."/>
            <person name="Ruiz A."/>
            <person name="Russo S."/>
            <person name="Salzberg S.L."/>
            <person name="Sanchez-Gracia A."/>
            <person name="Saranga D.J."/>
            <person name="Sato H."/>
            <person name="Schaeffer S.W."/>
            <person name="Schatz M.C."/>
            <person name="Schlenke T."/>
            <person name="Schwartz R."/>
            <person name="Segarra C."/>
            <person name="Singh R.S."/>
            <person name="Sirot L."/>
            <person name="Sirota M."/>
            <person name="Sisneros N.B."/>
            <person name="Smith C.D."/>
            <person name="Smith T.F."/>
            <person name="Spieth J."/>
            <person name="Stage D.E."/>
            <person name="Stark A."/>
            <person name="Stephan W."/>
            <person name="Strausberg R.L."/>
            <person name="Strempel S."/>
            <person name="Sturgill D."/>
            <person name="Sutton G."/>
            <person name="Sutton G.G."/>
            <person name="Tao W."/>
            <person name="Teichmann S."/>
            <person name="Tobari Y.N."/>
            <person name="Tomimura Y."/>
            <person name="Tsolas J.M."/>
            <person name="Valente V.L."/>
            <person name="Venter E."/>
            <person name="Venter J.C."/>
            <person name="Vicario S."/>
            <person name="Vieira F.G."/>
            <person name="Vilella A.J."/>
            <person name="Villasante A."/>
            <person name="Walenz B."/>
            <person name="Wang J."/>
            <person name="Wasserman M."/>
            <person name="Watts T."/>
            <person name="Wilson D."/>
            <person name="Wilson R.K."/>
            <person name="Wing R.A."/>
            <person name="Wolfner M.F."/>
            <person name="Wong A."/>
            <person name="Wong G.K."/>
            <person name="Wu C.I."/>
            <person name="Wu G."/>
            <person name="Yamamoto D."/>
            <person name="Yang H.P."/>
            <person name="Yang S.P."/>
            <person name="Yorke J.A."/>
            <person name="Yoshida K."/>
            <person name="Zdobnov E."/>
            <person name="Zhang P."/>
            <person name="Zhang Y."/>
            <person name="Zimin A.V."/>
            <person name="Baldwin J."/>
            <person name="Abdouelleil A."/>
            <person name="Abdulkadir J."/>
            <person name="Abebe A."/>
            <person name="Abera B."/>
            <person name="Abreu J."/>
            <person name="Acer S.C."/>
            <person name="Aftuck L."/>
            <person name="Alexander A."/>
            <person name="An P."/>
            <person name="Anderson E."/>
            <person name="Anderson S."/>
            <person name="Arachi H."/>
            <person name="Azer M."/>
            <person name="Bachantsang P."/>
            <person name="Barry A."/>
            <person name="Bayul T."/>
            <person name="Berlin A."/>
            <person name="Bessette D."/>
            <person name="Bloom T."/>
            <person name="Blye J."/>
            <person name="Boguslavskiy L."/>
            <person name="Bonnet C."/>
            <person name="Boukhgalter B."/>
            <person name="Bourzgui I."/>
            <person name="Brown A."/>
            <person name="Cahill P."/>
            <person name="Channer S."/>
            <person name="Cheshatsang Y."/>
            <person name="Chuda L."/>
            <person name="Citroen M."/>
            <person name="Collymore A."/>
            <person name="Cooke P."/>
            <person name="Costello M."/>
            <person name="D'Aco K."/>
            <person name="Daza R."/>
            <person name="De Haan G."/>
            <person name="DeGray S."/>
            <person name="DeMaso C."/>
            <person name="Dhargay N."/>
            <person name="Dooley K."/>
            <person name="Dooley E."/>
            <person name="Doricent M."/>
            <person name="Dorje P."/>
            <person name="Dorjee K."/>
            <person name="Dupes A."/>
            <person name="Elong R."/>
            <person name="Falk J."/>
            <person name="Farina A."/>
            <person name="Faro S."/>
            <person name="Ferguson D."/>
            <person name="Fisher S."/>
            <person name="Foley C.D."/>
            <person name="Franke A."/>
            <person name="Friedrich D."/>
            <person name="Gadbois L."/>
            <person name="Gearin G."/>
            <person name="Gearin C.R."/>
            <person name="Giannoukos G."/>
            <person name="Goode T."/>
            <person name="Graham J."/>
            <person name="Grandbois E."/>
            <person name="Grewal S."/>
            <person name="Gyaltsen K."/>
            <person name="Hafez N."/>
            <person name="Hagos B."/>
            <person name="Hall J."/>
            <person name="Henson C."/>
            <person name="Hollinger A."/>
            <person name="Honan T."/>
            <person name="Huard M.D."/>
            <person name="Hughes L."/>
            <person name="Hurhula B."/>
            <person name="Husby M.E."/>
            <person name="Kamat A."/>
            <person name="Kanga B."/>
            <person name="Kashin S."/>
            <person name="Khazanovich D."/>
            <person name="Kisner P."/>
            <person name="Lance K."/>
            <person name="Lara M."/>
            <person name="Lee W."/>
            <person name="Lennon N."/>
            <person name="Letendre F."/>
            <person name="LeVine R."/>
            <person name="Lipovsky A."/>
            <person name="Liu X."/>
            <person name="Liu J."/>
            <person name="Liu S."/>
            <person name="Lokyitsang T."/>
            <person name="Lokyitsang Y."/>
            <person name="Lubonja R."/>
            <person name="Lui A."/>
            <person name="MacDonald P."/>
            <person name="Magnisalis V."/>
            <person name="Maru K."/>
            <person name="Matthews C."/>
            <person name="McCusker W."/>
            <person name="McDonough S."/>
            <person name="Mehta T."/>
            <person name="Meldrim J."/>
            <person name="Meneus L."/>
            <person name="Mihai O."/>
            <person name="Mihalev A."/>
            <person name="Mihova T."/>
            <person name="Mittelman R."/>
            <person name="Mlenga V."/>
            <person name="Montmayeur A."/>
            <person name="Mulrain L."/>
            <person name="Navidi A."/>
            <person name="Naylor J."/>
            <person name="Negash T."/>
            <person name="Nguyen T."/>
            <person name="Nguyen N."/>
            <person name="Nicol R."/>
            <person name="Norbu C."/>
            <person name="Norbu N."/>
            <person name="Novod N."/>
            <person name="O'Neill B."/>
            <person name="Osman S."/>
            <person name="Markiewicz E."/>
            <person name="Oyono O.L."/>
            <person name="Patti C."/>
            <person name="Phunkhang P."/>
            <person name="Pierre F."/>
            <person name="Priest M."/>
            <person name="Raghuraman S."/>
            <person name="Rege F."/>
            <person name="Reyes R."/>
            <person name="Rise C."/>
            <person name="Rogov P."/>
            <person name="Ross K."/>
            <person name="Ryan E."/>
            <person name="Settipalli S."/>
            <person name="Shea T."/>
            <person name="Sherpa N."/>
            <person name="Shi L."/>
            <person name="Shih D."/>
            <person name="Sparrow T."/>
            <person name="Spaulding J."/>
            <person name="Stalker J."/>
            <person name="Stange-Thomann N."/>
            <person name="Stavropoulos S."/>
            <person name="Stone C."/>
            <person name="Strader C."/>
            <person name="Tesfaye S."/>
            <person name="Thomson T."/>
            <person name="Thoulutsang Y."/>
            <person name="Thoulutsang D."/>
            <person name="Topham K."/>
            <person name="Topping I."/>
            <person name="Tsamla T."/>
            <person name="Vassiliev H."/>
            <person name="Vo A."/>
            <person name="Wangchuk T."/>
            <person name="Wangdi T."/>
            <person name="Weiand M."/>
            <person name="Wilkinson J."/>
            <person name="Wilson A."/>
            <person name="Yadav S."/>
            <person name="Young G."/>
            <person name="Yu Q."/>
            <person name="Zembek L."/>
            <person name="Zhong D."/>
            <person name="Zimmer A."/>
            <person name="Zwirko Z."/>
            <person name="Jaffe D.B."/>
            <person name="Alvarez P."/>
            <person name="Brockman W."/>
            <person name="Butler J."/>
            <person name="Chin C."/>
            <person name="Gnerre S."/>
            <person name="Grabherr M."/>
            <person name="Kleber M."/>
            <person name="Mauceli E."/>
            <person name="MacCallum I."/>
        </authorList>
    </citation>
    <scope>NUCLEOTIDE SEQUENCE [LARGE SCALE GENOMIC DNA]</scope>
    <source>
        <strain evidence="3">Tucson 15010-1051.87</strain>
    </source>
</reference>
<feature type="compositionally biased region" description="Polar residues" evidence="1">
    <location>
        <begin position="303"/>
        <end position="312"/>
    </location>
</feature>
<proteinExistence type="predicted"/>
<dbReference type="InParanoid" id="B4M9E4"/>
<feature type="compositionally biased region" description="Low complexity" evidence="1">
    <location>
        <begin position="354"/>
        <end position="373"/>
    </location>
</feature>
<feature type="region of interest" description="Disordered" evidence="1">
    <location>
        <begin position="96"/>
        <end position="201"/>
    </location>
</feature>
<evidence type="ECO:0000313" key="3">
    <source>
        <dbReference type="Proteomes" id="UP000008792"/>
    </source>
</evidence>
<dbReference type="Proteomes" id="UP000008792">
    <property type="component" value="Unassembled WGS sequence"/>
</dbReference>
<accession>B4M9E4</accession>
<feature type="compositionally biased region" description="Basic residues" evidence="1">
    <location>
        <begin position="98"/>
        <end position="107"/>
    </location>
</feature>
<keyword evidence="3" id="KW-1185">Reference proteome</keyword>
<evidence type="ECO:0000256" key="1">
    <source>
        <dbReference type="SAM" id="MobiDB-lite"/>
    </source>
</evidence>
<feature type="region of interest" description="Disordered" evidence="1">
    <location>
        <begin position="693"/>
        <end position="724"/>
    </location>
</feature>
<feature type="compositionally biased region" description="Low complexity" evidence="1">
    <location>
        <begin position="595"/>
        <end position="608"/>
    </location>
</feature>
<feature type="region of interest" description="Disordered" evidence="1">
    <location>
        <begin position="648"/>
        <end position="678"/>
    </location>
</feature>
<feature type="compositionally biased region" description="Polar residues" evidence="1">
    <location>
        <begin position="652"/>
        <end position="666"/>
    </location>
</feature>
<feature type="region of interest" description="Disordered" evidence="1">
    <location>
        <begin position="579"/>
        <end position="608"/>
    </location>
</feature>
<feature type="region of interest" description="Disordered" evidence="1">
    <location>
        <begin position="402"/>
        <end position="450"/>
    </location>
</feature>
<feature type="compositionally biased region" description="Polar residues" evidence="1">
    <location>
        <begin position="426"/>
        <end position="435"/>
    </location>
</feature>
<feature type="compositionally biased region" description="Low complexity" evidence="1">
    <location>
        <begin position="403"/>
        <end position="425"/>
    </location>
</feature>
<feature type="compositionally biased region" description="Pro residues" evidence="1">
    <location>
        <begin position="173"/>
        <end position="187"/>
    </location>
</feature>
<feature type="compositionally biased region" description="Basic and acidic residues" evidence="1">
    <location>
        <begin position="437"/>
        <end position="450"/>
    </location>
</feature>
<organism evidence="2 3">
    <name type="scientific">Drosophila virilis</name>
    <name type="common">Fruit fly</name>
    <dbReference type="NCBI Taxonomy" id="7244"/>
    <lineage>
        <taxon>Eukaryota</taxon>
        <taxon>Metazoa</taxon>
        <taxon>Ecdysozoa</taxon>
        <taxon>Arthropoda</taxon>
        <taxon>Hexapoda</taxon>
        <taxon>Insecta</taxon>
        <taxon>Pterygota</taxon>
        <taxon>Neoptera</taxon>
        <taxon>Endopterygota</taxon>
        <taxon>Diptera</taxon>
        <taxon>Brachycera</taxon>
        <taxon>Muscomorpha</taxon>
        <taxon>Ephydroidea</taxon>
        <taxon>Drosophilidae</taxon>
        <taxon>Drosophila</taxon>
    </lineage>
</organism>
<protein>
    <submittedName>
        <fullName evidence="2">Uncharacterized protein</fullName>
    </submittedName>
</protein>
<dbReference type="EMBL" id="CH940654">
    <property type="protein sequence ID" value="EDW57820.2"/>
    <property type="molecule type" value="Genomic_DNA"/>
</dbReference>
<name>B4M9E4_DROVI</name>
<dbReference type="eggNOG" id="ENOG502T90E">
    <property type="taxonomic scope" value="Eukaryota"/>
</dbReference>
<feature type="region of interest" description="Disordered" evidence="1">
    <location>
        <begin position="351"/>
        <end position="383"/>
    </location>
</feature>
<evidence type="ECO:0000313" key="2">
    <source>
        <dbReference type="EMBL" id="EDW57820.2"/>
    </source>
</evidence>
<feature type="compositionally biased region" description="Basic residues" evidence="1">
    <location>
        <begin position="142"/>
        <end position="152"/>
    </location>
</feature>
<dbReference type="AlphaFoldDB" id="B4M9E4"/>
<dbReference type="HOGENOM" id="CLU_295483_0_0_1"/>
<sequence length="1038" mass="114938">MFRLYELYSLYLKKMASYGTSPTWCLCEKLPRSILHIAPTPELWCEVCGRRRRPRACISSSSDEEEKAAVRQQMLAERRRSEEGRQGSVRVKVAMTAKKPKPRRKASCMKCGGEPKPPLVGAGPQQSKSKGTNHKLYAGRFGHYRKPQRLQSKRKDEDAANGPINQIEIEPVPTAPPPPPSPPPSPPAYAAKPSESLWEQPSEDMPNLVAFAHEVFNRPLHLRKRQPRFYDNLFVSDFIPLDKPITDSAGGAISKRRRLFGRPLRSHCSRPLPPLSQVLSEILAKQKVRAKGGGLAPKKEEPNGSNAATQFSPFDIYEGPSEDALVVDSARLVLRQPKALHIKQRADLPPTRLSSFESEPSSDCSSSSPFDVPSAPPADRQRHSYSVGAPLRLHEMMKAVAHSGLSDSSASSSSSSTSSHKSASSTLPVHQQSVRSRGGEEPPYIEEKPAEPELLPISIIEKILWLMEQKPATENGPTNPLTDDALQHITQIDKQDEHIENSHSESVKGLLQFMESLHITDAGESDDNHSEILNNDAELKIVDTSVPESHQPNDMSIELPLNTSNKSAGDEKYVNVFSNGNRHSVAPNGRARLLSKPSSSQSRSSGSTSMWSIISGLFTSKQSSGKPNVSSSHEEELKPLKRAHGLHYGTINAPNTKPTKPSNPLQSKDIKESKQSCRKCGLHRRKRNLANANTQRKPCCRQHSSTESKITSTSPCQTTSGTSSTQIELKAKLEKSSIFVNKKCRSNKEELKRSLDSSKLKANVANGAAECPTPAQSVTNSSTHFESCFGIASPSVKPAARSANLKPGSDVKNYLLQQLLHKLKASQRLKQPTIYHAIRTLATVRHASSEIINPKMVAVARDVTCASNTGQMQQYIVSPATVPESNLGIYEFRTPDIQAIRLAKGNANCKQENLEEKPTPIAHSETCLLTDESSLNSKVHGNNKLHPVWPAHPFRHRKGHIKCKAMQLELSYKVSDEDTSIKNRPLKECVTKENKTLRNRKRRKNNEMWIVNEMVHQKINEMMTKPIKLLSVNEPKST</sequence>